<keyword evidence="7" id="KW-0234">DNA repair</keyword>
<dbReference type="InterPro" id="IPR002083">
    <property type="entry name" value="MATH/TRAF_dom"/>
</dbReference>
<evidence type="ECO:0000256" key="7">
    <source>
        <dbReference type="ARBA" id="ARBA00023204"/>
    </source>
</evidence>
<keyword evidence="12" id="KW-1185">Reference proteome</keyword>
<dbReference type="PANTHER" id="PTHR13763:SF9">
    <property type="entry name" value="BRCA1-ASSOCIATED RING DOMAIN PROTEIN 1"/>
    <property type="match status" value="1"/>
</dbReference>
<keyword evidence="2" id="KW-0479">Metal-binding</keyword>
<protein>
    <submittedName>
        <fullName evidence="11">Uncharacterized protein</fullName>
    </submittedName>
</protein>
<evidence type="ECO:0000256" key="5">
    <source>
        <dbReference type="ARBA" id="ARBA00022771"/>
    </source>
</evidence>
<dbReference type="InterPro" id="IPR031099">
    <property type="entry name" value="BRCA1-associated"/>
</dbReference>
<evidence type="ECO:0000313" key="12">
    <source>
        <dbReference type="Proteomes" id="UP001202328"/>
    </source>
</evidence>
<keyword evidence="6" id="KW-0862">Zinc</keyword>
<keyword evidence="8" id="KW-0539">Nucleus</keyword>
<dbReference type="SMART" id="SM00061">
    <property type="entry name" value="MATH"/>
    <property type="match status" value="1"/>
</dbReference>
<evidence type="ECO:0000256" key="2">
    <source>
        <dbReference type="ARBA" id="ARBA00022723"/>
    </source>
</evidence>
<evidence type="ECO:0000313" key="11">
    <source>
        <dbReference type="EMBL" id="KAI3876385.1"/>
    </source>
</evidence>
<evidence type="ECO:0000256" key="6">
    <source>
        <dbReference type="ARBA" id="ARBA00022833"/>
    </source>
</evidence>
<evidence type="ECO:0000256" key="3">
    <source>
        <dbReference type="ARBA" id="ARBA00022737"/>
    </source>
</evidence>
<feature type="domain" description="MATH" evidence="9">
    <location>
        <begin position="14"/>
        <end position="135"/>
    </location>
</feature>
<comment type="caution">
    <text evidence="11">The sequence shown here is derived from an EMBL/GenBank/DDBJ whole genome shotgun (WGS) entry which is preliminary data.</text>
</comment>
<dbReference type="AlphaFoldDB" id="A0AAD4S929"/>
<organism evidence="11 12">
    <name type="scientific">Papaver atlanticum</name>
    <dbReference type="NCBI Taxonomy" id="357466"/>
    <lineage>
        <taxon>Eukaryota</taxon>
        <taxon>Viridiplantae</taxon>
        <taxon>Streptophyta</taxon>
        <taxon>Embryophyta</taxon>
        <taxon>Tracheophyta</taxon>
        <taxon>Spermatophyta</taxon>
        <taxon>Magnoliopsida</taxon>
        <taxon>Ranunculales</taxon>
        <taxon>Papaveraceae</taxon>
        <taxon>Papaveroideae</taxon>
        <taxon>Papaver</taxon>
    </lineage>
</organism>
<dbReference type="EMBL" id="JAJJMB010012497">
    <property type="protein sequence ID" value="KAI3876385.1"/>
    <property type="molecule type" value="Genomic_DNA"/>
</dbReference>
<evidence type="ECO:0000256" key="4">
    <source>
        <dbReference type="ARBA" id="ARBA00022763"/>
    </source>
</evidence>
<dbReference type="CDD" id="cd00121">
    <property type="entry name" value="MATH"/>
    <property type="match status" value="1"/>
</dbReference>
<dbReference type="Gene3D" id="2.60.210.10">
    <property type="entry name" value="Apoptosis, Tumor Necrosis Factor Receptor Associated Protein 2, Chain A"/>
    <property type="match status" value="1"/>
</dbReference>
<feature type="domain" description="PHD-type" evidence="10">
    <location>
        <begin position="199"/>
        <end position="319"/>
    </location>
</feature>
<evidence type="ECO:0000259" key="10">
    <source>
        <dbReference type="PROSITE" id="PS51805"/>
    </source>
</evidence>
<keyword evidence="4" id="KW-0227">DNA damage</keyword>
<comment type="subcellular location">
    <subcellularLocation>
        <location evidence="1">Nucleus</location>
    </subcellularLocation>
</comment>
<dbReference type="PROSITE" id="PS50144">
    <property type="entry name" value="MATH"/>
    <property type="match status" value="1"/>
</dbReference>
<reference evidence="11" key="1">
    <citation type="submission" date="2022-04" db="EMBL/GenBank/DDBJ databases">
        <title>A functionally conserved STORR gene fusion in Papaver species that diverged 16.8 million years ago.</title>
        <authorList>
            <person name="Catania T."/>
        </authorList>
    </citation>
    <scope>NUCLEOTIDE SEQUENCE</scope>
    <source>
        <strain evidence="11">S-188037</strain>
    </source>
</reference>
<dbReference type="SUPFAM" id="SSF49599">
    <property type="entry name" value="TRAF domain-like"/>
    <property type="match status" value="1"/>
</dbReference>
<dbReference type="GO" id="GO:0004842">
    <property type="term" value="F:ubiquitin-protein transferase activity"/>
    <property type="evidence" value="ECO:0007669"/>
    <property type="project" value="TreeGrafter"/>
</dbReference>
<accession>A0AAD4S929</accession>
<dbReference type="GO" id="GO:0005634">
    <property type="term" value="C:nucleus"/>
    <property type="evidence" value="ECO:0007669"/>
    <property type="project" value="UniProtKB-SubCell"/>
</dbReference>
<keyword evidence="5" id="KW-0863">Zinc-finger</keyword>
<name>A0AAD4S929_9MAGN</name>
<dbReference type="GO" id="GO:0000724">
    <property type="term" value="P:double-strand break repair via homologous recombination"/>
    <property type="evidence" value="ECO:0007669"/>
    <property type="project" value="TreeGrafter"/>
</dbReference>
<evidence type="ECO:0000256" key="8">
    <source>
        <dbReference type="ARBA" id="ARBA00023242"/>
    </source>
</evidence>
<dbReference type="Pfam" id="PF13771">
    <property type="entry name" value="zf-HC5HC2H"/>
    <property type="match status" value="1"/>
</dbReference>
<dbReference type="PANTHER" id="PTHR13763">
    <property type="entry name" value="BREAST CANCER TYPE 1 SUSCEPTIBILITY PROTEIN BRCA1"/>
    <property type="match status" value="1"/>
</dbReference>
<dbReference type="GO" id="GO:0045944">
    <property type="term" value="P:positive regulation of transcription by RNA polymerase II"/>
    <property type="evidence" value="ECO:0007669"/>
    <property type="project" value="TreeGrafter"/>
</dbReference>
<dbReference type="InterPro" id="IPR013083">
    <property type="entry name" value="Znf_RING/FYVE/PHD"/>
</dbReference>
<gene>
    <name evidence="11" type="ORF">MKW98_021237</name>
</gene>
<dbReference type="InterPro" id="IPR008974">
    <property type="entry name" value="TRAF-like"/>
</dbReference>
<dbReference type="InterPro" id="IPR034732">
    <property type="entry name" value="EPHD"/>
</dbReference>
<dbReference type="Pfam" id="PF22486">
    <property type="entry name" value="MATH_2"/>
    <property type="match status" value="1"/>
</dbReference>
<evidence type="ECO:0000256" key="1">
    <source>
        <dbReference type="ARBA" id="ARBA00004123"/>
    </source>
</evidence>
<dbReference type="Proteomes" id="UP001202328">
    <property type="component" value="Unassembled WGS sequence"/>
</dbReference>
<proteinExistence type="predicted"/>
<keyword evidence="3" id="KW-0677">Repeat</keyword>
<dbReference type="GO" id="GO:0008270">
    <property type="term" value="F:zinc ion binding"/>
    <property type="evidence" value="ECO:0007669"/>
    <property type="project" value="UniProtKB-KW"/>
</dbReference>
<evidence type="ECO:0000259" key="9">
    <source>
        <dbReference type="PROSITE" id="PS50144"/>
    </source>
</evidence>
<dbReference type="Gene3D" id="3.30.40.10">
    <property type="entry name" value="Zinc/RING finger domain, C3HC4 (zinc finger)"/>
    <property type="match status" value="1"/>
</dbReference>
<sequence>MEENQYKNNDVPSSSGFKWKIENICKLNEESRLSPVFTIGPHKWRLLAFRNGCNVDGYLAVYVVAVECKIPRCAKFIVAIVGQTNNTLKHDSEEWTTFTEDEDDWGFGEFIQLKELKDPSNGYIVNDACTIQVELCFDPNSNEVGSLFFPNQPQCYEKMYPYVFIDFVSQELAPIAPMESAQERYPVTSSSLSVDNNSALICAFCRTFEVSEKSGSMLHIANGKEVEEDEVSGPNVIHVHRKCMEWAPQVYYVDETVKNLEMEVARGSKLKCKCCGLKGSALGCFISSCKNTYHFPCAFGISGCRWDNEGYLMLCPSHSGMKFPHEKTKKGKNLDKENPSSIIHHLIMKKKTRKKKKKKKMKKKMLHLKIQIVVGMIKEFTTKFESCGL</sequence>
<dbReference type="PROSITE" id="PS51805">
    <property type="entry name" value="EPHD"/>
    <property type="match status" value="1"/>
</dbReference>